<dbReference type="InterPro" id="IPR003849">
    <property type="entry name" value="Preprotein_translocase_YajC"/>
</dbReference>
<evidence type="ECO:0000256" key="4">
    <source>
        <dbReference type="ARBA" id="ARBA00022475"/>
    </source>
</evidence>
<comment type="subcellular location">
    <subcellularLocation>
        <location evidence="1">Cell membrane</location>
        <topology evidence="1">Single-pass membrane protein</topology>
    </subcellularLocation>
</comment>
<comment type="caution">
    <text evidence="11">The sequence shown here is derived from an EMBL/GenBank/DDBJ whole genome shotgun (WGS) entry which is preliminary data.</text>
</comment>
<protein>
    <submittedName>
        <fullName evidence="11">Preprotein translocase subunit YajC</fullName>
    </submittedName>
</protein>
<sequence length="130" mass="14278">MANIVYSGVPDPSASTGGATAAAPSAAGGLFQMLFLLLIFFVMMYFLVILPQRKREKEFKKMISEIKRGDTIITSGGIVGKVIDVKKDTLKIKTSNTTELEVAKVYISKVLKNKNKTEENSKSSQEDNKE</sequence>
<evidence type="ECO:0000256" key="7">
    <source>
        <dbReference type="ARBA" id="ARBA00022989"/>
    </source>
</evidence>
<proteinExistence type="inferred from homology"/>
<keyword evidence="5 10" id="KW-0812">Transmembrane</keyword>
<keyword evidence="12" id="KW-1185">Reference proteome</keyword>
<name>A0A841GUK0_9BACT</name>
<reference evidence="11 12" key="1">
    <citation type="submission" date="2020-08" db="EMBL/GenBank/DDBJ databases">
        <title>Genomic Encyclopedia of Type Strains, Phase IV (KMG-IV): sequencing the most valuable type-strain genomes for metagenomic binning, comparative biology and taxonomic classification.</title>
        <authorList>
            <person name="Goeker M."/>
        </authorList>
    </citation>
    <scope>NUCLEOTIDE SEQUENCE [LARGE SCALE GENOMIC DNA]</scope>
    <source>
        <strain evidence="11 12">DSM 13481</strain>
    </source>
</reference>
<keyword evidence="6" id="KW-0653">Protein transport</keyword>
<accession>A0A841GUK0</accession>
<dbReference type="NCBIfam" id="TIGR00739">
    <property type="entry name" value="yajC"/>
    <property type="match status" value="1"/>
</dbReference>
<dbReference type="GO" id="GO:0015031">
    <property type="term" value="P:protein transport"/>
    <property type="evidence" value="ECO:0007669"/>
    <property type="project" value="UniProtKB-KW"/>
</dbReference>
<dbReference type="PANTHER" id="PTHR33909">
    <property type="entry name" value="SEC TRANSLOCON ACCESSORY COMPLEX SUBUNIT YAJC"/>
    <property type="match status" value="1"/>
</dbReference>
<keyword evidence="7 10" id="KW-1133">Transmembrane helix</keyword>
<dbReference type="Proteomes" id="UP000555828">
    <property type="component" value="Unassembled WGS sequence"/>
</dbReference>
<evidence type="ECO:0000256" key="9">
    <source>
        <dbReference type="ARBA" id="ARBA00023136"/>
    </source>
</evidence>
<dbReference type="EMBL" id="JACHEX010000005">
    <property type="protein sequence ID" value="MBB6063250.1"/>
    <property type="molecule type" value="Genomic_DNA"/>
</dbReference>
<dbReference type="SMART" id="SM01323">
    <property type="entry name" value="YajC"/>
    <property type="match status" value="1"/>
</dbReference>
<evidence type="ECO:0000256" key="10">
    <source>
        <dbReference type="SAM" id="Phobius"/>
    </source>
</evidence>
<dbReference type="GO" id="GO:0005886">
    <property type="term" value="C:plasma membrane"/>
    <property type="evidence" value="ECO:0007669"/>
    <property type="project" value="UniProtKB-SubCell"/>
</dbReference>
<comment type="similarity">
    <text evidence="2">Belongs to the YajC family.</text>
</comment>
<dbReference type="RefSeq" id="WP_184619843.1">
    <property type="nucleotide sequence ID" value="NZ_JACHEX010000005.1"/>
</dbReference>
<evidence type="ECO:0000256" key="6">
    <source>
        <dbReference type="ARBA" id="ARBA00022927"/>
    </source>
</evidence>
<keyword evidence="8" id="KW-0811">Translocation</keyword>
<evidence type="ECO:0000256" key="8">
    <source>
        <dbReference type="ARBA" id="ARBA00023010"/>
    </source>
</evidence>
<dbReference type="Pfam" id="PF02699">
    <property type="entry name" value="YajC"/>
    <property type="match status" value="1"/>
</dbReference>
<keyword evidence="9 10" id="KW-0472">Membrane</keyword>
<dbReference type="AlphaFoldDB" id="A0A841GUK0"/>
<feature type="transmembrane region" description="Helical" evidence="10">
    <location>
        <begin position="30"/>
        <end position="50"/>
    </location>
</feature>
<keyword evidence="4" id="KW-1003">Cell membrane</keyword>
<evidence type="ECO:0000256" key="5">
    <source>
        <dbReference type="ARBA" id="ARBA00022692"/>
    </source>
</evidence>
<dbReference type="PANTHER" id="PTHR33909:SF1">
    <property type="entry name" value="SEC TRANSLOCON ACCESSORY COMPLEX SUBUNIT YAJC"/>
    <property type="match status" value="1"/>
</dbReference>
<evidence type="ECO:0000313" key="11">
    <source>
        <dbReference type="EMBL" id="MBB6063250.1"/>
    </source>
</evidence>
<evidence type="ECO:0000313" key="12">
    <source>
        <dbReference type="Proteomes" id="UP000555828"/>
    </source>
</evidence>
<evidence type="ECO:0000256" key="1">
    <source>
        <dbReference type="ARBA" id="ARBA00004162"/>
    </source>
</evidence>
<keyword evidence="3" id="KW-0813">Transport</keyword>
<evidence type="ECO:0000256" key="3">
    <source>
        <dbReference type="ARBA" id="ARBA00022448"/>
    </source>
</evidence>
<organism evidence="11 12">
    <name type="scientific">Thermosipho japonicus</name>
    <dbReference type="NCBI Taxonomy" id="90323"/>
    <lineage>
        <taxon>Bacteria</taxon>
        <taxon>Thermotogati</taxon>
        <taxon>Thermotogota</taxon>
        <taxon>Thermotogae</taxon>
        <taxon>Thermotogales</taxon>
        <taxon>Fervidobacteriaceae</taxon>
        <taxon>Thermosipho</taxon>
    </lineage>
</organism>
<evidence type="ECO:0000256" key="2">
    <source>
        <dbReference type="ARBA" id="ARBA00006742"/>
    </source>
</evidence>
<gene>
    <name evidence="11" type="ORF">HNP65_001714</name>
</gene>
<dbReference type="PRINTS" id="PR01853">
    <property type="entry name" value="YAJCTRNLCASE"/>
</dbReference>